<evidence type="ECO:0000313" key="1">
    <source>
        <dbReference type="EMBL" id="GGG54290.1"/>
    </source>
</evidence>
<gene>
    <name evidence="1" type="ORF">GCM10011403_09270</name>
</gene>
<dbReference type="RefSeq" id="WP_068812242.1">
    <property type="nucleotide sequence ID" value="NZ_BMIY01000004.1"/>
</dbReference>
<dbReference type="Proteomes" id="UP000627715">
    <property type="component" value="Unassembled WGS sequence"/>
</dbReference>
<comment type="caution">
    <text evidence="1">The sequence shown here is derived from an EMBL/GenBank/DDBJ whole genome shotgun (WGS) entry which is preliminary data.</text>
</comment>
<name>A0A917GR05_9GAMM</name>
<dbReference type="AlphaFoldDB" id="A0A917GR05"/>
<protein>
    <submittedName>
        <fullName evidence="1">Uncharacterized protein</fullName>
    </submittedName>
</protein>
<organism evidence="1 2">
    <name type="scientific">Pseudohongiella nitratireducens</name>
    <dbReference type="NCBI Taxonomy" id="1768907"/>
    <lineage>
        <taxon>Bacteria</taxon>
        <taxon>Pseudomonadati</taxon>
        <taxon>Pseudomonadota</taxon>
        <taxon>Gammaproteobacteria</taxon>
        <taxon>Pseudomonadales</taxon>
        <taxon>Pseudohongiellaceae</taxon>
        <taxon>Pseudohongiella</taxon>
    </lineage>
</organism>
<dbReference type="EMBL" id="BMIY01000004">
    <property type="protein sequence ID" value="GGG54290.1"/>
    <property type="molecule type" value="Genomic_DNA"/>
</dbReference>
<dbReference type="OrthoDB" id="7054794at2"/>
<reference evidence="1" key="2">
    <citation type="submission" date="2020-09" db="EMBL/GenBank/DDBJ databases">
        <authorList>
            <person name="Sun Q."/>
            <person name="Zhou Y."/>
        </authorList>
    </citation>
    <scope>NUCLEOTIDE SEQUENCE</scope>
    <source>
        <strain evidence="1">CGMCC 1.15425</strain>
    </source>
</reference>
<reference evidence="1" key="1">
    <citation type="journal article" date="2014" name="Int. J. Syst. Evol. Microbiol.">
        <title>Complete genome sequence of Corynebacterium casei LMG S-19264T (=DSM 44701T), isolated from a smear-ripened cheese.</title>
        <authorList>
            <consortium name="US DOE Joint Genome Institute (JGI-PGF)"/>
            <person name="Walter F."/>
            <person name="Albersmeier A."/>
            <person name="Kalinowski J."/>
            <person name="Ruckert C."/>
        </authorList>
    </citation>
    <scope>NUCLEOTIDE SEQUENCE</scope>
    <source>
        <strain evidence="1">CGMCC 1.15425</strain>
    </source>
</reference>
<evidence type="ECO:0000313" key="2">
    <source>
        <dbReference type="Proteomes" id="UP000627715"/>
    </source>
</evidence>
<sequence>MSVSVKSTSVKSTSVKRPTVCAVLALPFAIALQNGVAQTDSIPELGGLWTNASLTSLTRPDNVSELVVTPEQAAAIVANTSIAGLPADQIDAPEARTPGAAPPAGSFDFGLRGYNDFWIDPGSTLARVRGEFRTSYIIDPPDGQIPLLENPQTQIRRSFGARYVTGEGNADGPEALPLSERCLVGFSNTSGPGMMGALYNSNYQFVQTEDYLVILVEMIHDARIIPLYDSAEEARANTRPVEHQPWFGDSRGWYEDGWLVVETVNINPKQMAESSVAITQAGKITERFTRHSDTEVIYQFTVEDDNLYRQPWTAELSFHATEGPIYEYACHEGNYAMAGILAGARRQEAEAADAE</sequence>
<keyword evidence="2" id="KW-1185">Reference proteome</keyword>
<proteinExistence type="predicted"/>
<accession>A0A917GR05</accession>